<protein>
    <submittedName>
        <fullName evidence="2">ROK family protein</fullName>
    </submittedName>
</protein>
<dbReference type="Pfam" id="PF00480">
    <property type="entry name" value="ROK"/>
    <property type="match status" value="1"/>
</dbReference>
<gene>
    <name evidence="2" type="ORF">WOB96_01605</name>
</gene>
<comment type="similarity">
    <text evidence="1">Belongs to the ROK (NagC/XylR) family.</text>
</comment>
<evidence type="ECO:0000313" key="3">
    <source>
        <dbReference type="Proteomes" id="UP001446205"/>
    </source>
</evidence>
<evidence type="ECO:0000313" key="2">
    <source>
        <dbReference type="EMBL" id="MEK8088450.1"/>
    </source>
</evidence>
<dbReference type="Proteomes" id="UP001446205">
    <property type="component" value="Unassembled WGS sequence"/>
</dbReference>
<reference evidence="2 3" key="1">
    <citation type="submission" date="2024-04" db="EMBL/GenBank/DDBJ databases">
        <authorList>
            <person name="Abashina T."/>
            <person name="Shaikin A."/>
        </authorList>
    </citation>
    <scope>NUCLEOTIDE SEQUENCE [LARGE SCALE GENOMIC DNA]</scope>
    <source>
        <strain evidence="2 3">AAFK</strain>
    </source>
</reference>
<dbReference type="InterPro" id="IPR043129">
    <property type="entry name" value="ATPase_NBD"/>
</dbReference>
<proteinExistence type="inferred from homology"/>
<dbReference type="PANTHER" id="PTHR18964">
    <property type="entry name" value="ROK (REPRESSOR, ORF, KINASE) FAMILY"/>
    <property type="match status" value="1"/>
</dbReference>
<evidence type="ECO:0000256" key="1">
    <source>
        <dbReference type="ARBA" id="ARBA00006479"/>
    </source>
</evidence>
<name>A0ABU9D4G4_9PROT</name>
<organism evidence="2 3">
    <name type="scientific">Thermithiobacillus plumbiphilus</name>
    <dbReference type="NCBI Taxonomy" id="1729899"/>
    <lineage>
        <taxon>Bacteria</taxon>
        <taxon>Pseudomonadati</taxon>
        <taxon>Pseudomonadota</taxon>
        <taxon>Acidithiobacillia</taxon>
        <taxon>Acidithiobacillales</taxon>
        <taxon>Thermithiobacillaceae</taxon>
        <taxon>Thermithiobacillus</taxon>
    </lineage>
</organism>
<accession>A0ABU9D4G4</accession>
<dbReference type="InterPro" id="IPR000600">
    <property type="entry name" value="ROK"/>
</dbReference>
<keyword evidence="3" id="KW-1185">Reference proteome</keyword>
<dbReference type="SUPFAM" id="SSF53067">
    <property type="entry name" value="Actin-like ATPase domain"/>
    <property type="match status" value="1"/>
</dbReference>
<dbReference type="RefSeq" id="WP_341369512.1">
    <property type="nucleotide sequence ID" value="NZ_JBBPCO010000001.1"/>
</dbReference>
<dbReference type="Gene3D" id="3.30.420.40">
    <property type="match status" value="2"/>
</dbReference>
<sequence>MSKPLFLGIDVGGTNLRLGVYEDCTLRWDVRVPALLSELFRRADSPAAATSQLLDLLKAGIDQALHAQPGIQGIGIGFPGFISPKTHCLSQSPNMPGLHDWDMVTPLRAHSGLPVYLENDALAAAYGEYALTGGMVENMIFMGLGTGVGGGLILGRSPFPGEHGVAMEVGHIIVDPGGRLCGCGNKGCLEQYASATGIQNSYAAAVPGERLNTKQIAERAAQGDVHALAAFQLAGDTLGYALANMLKVLDLEYVVIGGGVAAAWDLFYPALRQRLEADLIPALRGKIRVEASRSEDRAGILGAAMLAARLLPGTGAA</sequence>
<dbReference type="PANTHER" id="PTHR18964:SF149">
    <property type="entry name" value="BIFUNCTIONAL UDP-N-ACETYLGLUCOSAMINE 2-EPIMERASE_N-ACETYLMANNOSAMINE KINASE"/>
    <property type="match status" value="1"/>
</dbReference>
<comment type="caution">
    <text evidence="2">The sequence shown here is derived from an EMBL/GenBank/DDBJ whole genome shotgun (WGS) entry which is preliminary data.</text>
</comment>
<dbReference type="EMBL" id="JBBPCO010000001">
    <property type="protein sequence ID" value="MEK8088450.1"/>
    <property type="molecule type" value="Genomic_DNA"/>
</dbReference>